<dbReference type="Pfam" id="PF00072">
    <property type="entry name" value="Response_reg"/>
    <property type="match status" value="2"/>
</dbReference>
<name>A0ABX8Z7G8_9NEIS</name>
<dbReference type="Gene3D" id="3.40.50.2300">
    <property type="match status" value="2"/>
</dbReference>
<evidence type="ECO:0000256" key="4">
    <source>
        <dbReference type="ARBA" id="ARBA00022679"/>
    </source>
</evidence>
<dbReference type="InterPro" id="IPR004358">
    <property type="entry name" value="Sig_transdc_His_kin-like_C"/>
</dbReference>
<dbReference type="RefSeq" id="WP_221007060.1">
    <property type="nucleotide sequence ID" value="NZ_CP081150.1"/>
</dbReference>
<dbReference type="Proteomes" id="UP000825679">
    <property type="component" value="Chromosome"/>
</dbReference>
<dbReference type="PROSITE" id="PS50109">
    <property type="entry name" value="HIS_KIN"/>
    <property type="match status" value="1"/>
</dbReference>
<dbReference type="PANTHER" id="PTHR45339">
    <property type="entry name" value="HYBRID SIGNAL TRANSDUCTION HISTIDINE KINASE J"/>
    <property type="match status" value="1"/>
</dbReference>
<dbReference type="Pfam" id="PF13426">
    <property type="entry name" value="PAS_9"/>
    <property type="match status" value="1"/>
</dbReference>
<dbReference type="SMART" id="SM00086">
    <property type="entry name" value="PAC"/>
    <property type="match status" value="3"/>
</dbReference>
<feature type="domain" description="PAC" evidence="11">
    <location>
        <begin position="558"/>
        <end position="612"/>
    </location>
</feature>
<dbReference type="PROSITE" id="PS50112">
    <property type="entry name" value="PAS"/>
    <property type="match status" value="2"/>
</dbReference>
<dbReference type="Pfam" id="PF01590">
    <property type="entry name" value="GAF"/>
    <property type="match status" value="1"/>
</dbReference>
<dbReference type="SMART" id="SM00387">
    <property type="entry name" value="HATPase_c"/>
    <property type="match status" value="1"/>
</dbReference>
<feature type="domain" description="Response regulatory" evidence="9">
    <location>
        <begin position="1143"/>
        <end position="1262"/>
    </location>
</feature>
<dbReference type="InterPro" id="IPR003661">
    <property type="entry name" value="HisK_dim/P_dom"/>
</dbReference>
<evidence type="ECO:0000256" key="6">
    <source>
        <dbReference type="ARBA" id="ARBA00023012"/>
    </source>
</evidence>
<dbReference type="Pfam" id="PF13185">
    <property type="entry name" value="GAF_2"/>
    <property type="match status" value="1"/>
</dbReference>
<dbReference type="SMART" id="SM00388">
    <property type="entry name" value="HisKA"/>
    <property type="match status" value="1"/>
</dbReference>
<accession>A0ABX8Z7G8</accession>
<dbReference type="PROSITE" id="PS50110">
    <property type="entry name" value="RESPONSE_REGULATORY"/>
    <property type="match status" value="2"/>
</dbReference>
<dbReference type="PROSITE" id="PS50113">
    <property type="entry name" value="PAC"/>
    <property type="match status" value="2"/>
</dbReference>
<dbReference type="Pfam" id="PF00512">
    <property type="entry name" value="HisKA"/>
    <property type="match status" value="1"/>
</dbReference>
<dbReference type="NCBIfam" id="TIGR00229">
    <property type="entry name" value="sensory_box"/>
    <property type="match status" value="2"/>
</dbReference>
<dbReference type="InterPro" id="IPR000014">
    <property type="entry name" value="PAS"/>
</dbReference>
<dbReference type="PRINTS" id="PR00344">
    <property type="entry name" value="BCTRLSENSOR"/>
</dbReference>
<feature type="modified residue" description="4-aspartylphosphate" evidence="7">
    <location>
        <position position="1192"/>
    </location>
</feature>
<evidence type="ECO:0000259" key="8">
    <source>
        <dbReference type="PROSITE" id="PS50109"/>
    </source>
</evidence>
<feature type="domain" description="PAS" evidence="10">
    <location>
        <begin position="613"/>
        <end position="686"/>
    </location>
</feature>
<keyword evidence="6" id="KW-0902">Two-component regulatory system</keyword>
<dbReference type="InterPro" id="IPR001789">
    <property type="entry name" value="Sig_transdc_resp-reg_receiver"/>
</dbReference>
<dbReference type="CDD" id="cd17546">
    <property type="entry name" value="REC_hyHK_CKI1_RcsC-like"/>
    <property type="match status" value="2"/>
</dbReference>
<feature type="domain" description="PAC" evidence="11">
    <location>
        <begin position="690"/>
        <end position="743"/>
    </location>
</feature>
<dbReference type="InterPro" id="IPR013655">
    <property type="entry name" value="PAS_fold_3"/>
</dbReference>
<keyword evidence="4" id="KW-0808">Transferase</keyword>
<dbReference type="SUPFAM" id="SSF55785">
    <property type="entry name" value="PYP-like sensor domain (PAS domain)"/>
    <property type="match status" value="3"/>
</dbReference>
<dbReference type="EMBL" id="CP081150">
    <property type="protein sequence ID" value="QZA78531.1"/>
    <property type="molecule type" value="Genomic_DNA"/>
</dbReference>
<dbReference type="Gene3D" id="3.30.450.40">
    <property type="match status" value="2"/>
</dbReference>
<evidence type="ECO:0000259" key="9">
    <source>
        <dbReference type="PROSITE" id="PS50110"/>
    </source>
</evidence>
<evidence type="ECO:0000256" key="2">
    <source>
        <dbReference type="ARBA" id="ARBA00012438"/>
    </source>
</evidence>
<evidence type="ECO:0000313" key="12">
    <source>
        <dbReference type="EMBL" id="QZA78531.1"/>
    </source>
</evidence>
<evidence type="ECO:0000259" key="10">
    <source>
        <dbReference type="PROSITE" id="PS50112"/>
    </source>
</evidence>
<proteinExistence type="predicted"/>
<dbReference type="SMART" id="SM00448">
    <property type="entry name" value="REC"/>
    <property type="match status" value="2"/>
</dbReference>
<dbReference type="Gene3D" id="3.30.450.20">
    <property type="entry name" value="PAS domain"/>
    <property type="match status" value="3"/>
</dbReference>
<dbReference type="PANTHER" id="PTHR45339:SF1">
    <property type="entry name" value="HYBRID SIGNAL TRANSDUCTION HISTIDINE KINASE J"/>
    <property type="match status" value="1"/>
</dbReference>
<dbReference type="InterPro" id="IPR036890">
    <property type="entry name" value="HATPase_C_sf"/>
</dbReference>
<keyword evidence="3 7" id="KW-0597">Phosphoprotein</keyword>
<dbReference type="InterPro" id="IPR029016">
    <property type="entry name" value="GAF-like_dom_sf"/>
</dbReference>
<keyword evidence="5" id="KW-0418">Kinase</keyword>
<comment type="catalytic activity">
    <reaction evidence="1">
        <text>ATP + protein L-histidine = ADP + protein N-phospho-L-histidine.</text>
        <dbReference type="EC" id="2.7.13.3"/>
    </reaction>
</comment>
<dbReference type="SUPFAM" id="SSF55874">
    <property type="entry name" value="ATPase domain of HSP90 chaperone/DNA topoisomerase II/histidine kinase"/>
    <property type="match status" value="1"/>
</dbReference>
<dbReference type="EC" id="2.7.13.3" evidence="2"/>
<protein>
    <recommendedName>
        <fullName evidence="2">histidine kinase</fullName>
        <ecNumber evidence="2">2.7.13.3</ecNumber>
    </recommendedName>
</protein>
<evidence type="ECO:0000259" key="11">
    <source>
        <dbReference type="PROSITE" id="PS50113"/>
    </source>
</evidence>
<dbReference type="InterPro" id="IPR003018">
    <property type="entry name" value="GAF"/>
</dbReference>
<dbReference type="Gene3D" id="3.30.565.10">
    <property type="entry name" value="Histidine kinase-like ATPase, C-terminal domain"/>
    <property type="match status" value="1"/>
</dbReference>
<evidence type="ECO:0000256" key="5">
    <source>
        <dbReference type="ARBA" id="ARBA00022777"/>
    </source>
</evidence>
<dbReference type="Gene3D" id="1.10.287.130">
    <property type="match status" value="1"/>
</dbReference>
<evidence type="ECO:0000256" key="7">
    <source>
        <dbReference type="PROSITE-ProRule" id="PRU00169"/>
    </source>
</evidence>
<keyword evidence="13" id="KW-1185">Reference proteome</keyword>
<dbReference type="SUPFAM" id="SSF55781">
    <property type="entry name" value="GAF domain-like"/>
    <property type="match status" value="2"/>
</dbReference>
<dbReference type="CDD" id="cd00082">
    <property type="entry name" value="HisKA"/>
    <property type="match status" value="1"/>
</dbReference>
<dbReference type="InterPro" id="IPR035965">
    <property type="entry name" value="PAS-like_dom_sf"/>
</dbReference>
<dbReference type="CDD" id="cd00130">
    <property type="entry name" value="PAS"/>
    <property type="match status" value="3"/>
</dbReference>
<dbReference type="CDD" id="cd16922">
    <property type="entry name" value="HATPase_EvgS-ArcB-TorS-like"/>
    <property type="match status" value="1"/>
</dbReference>
<dbReference type="InterPro" id="IPR011006">
    <property type="entry name" value="CheY-like_superfamily"/>
</dbReference>
<dbReference type="SMART" id="SM00091">
    <property type="entry name" value="PAS"/>
    <property type="match status" value="2"/>
</dbReference>
<gene>
    <name evidence="12" type="ORF">K4H28_03690</name>
</gene>
<dbReference type="Pfam" id="PF02518">
    <property type="entry name" value="HATPase_c"/>
    <property type="match status" value="1"/>
</dbReference>
<organism evidence="12 13">
    <name type="scientific">Deefgea tanakiae</name>
    <dbReference type="NCBI Taxonomy" id="2865840"/>
    <lineage>
        <taxon>Bacteria</taxon>
        <taxon>Pseudomonadati</taxon>
        <taxon>Pseudomonadota</taxon>
        <taxon>Betaproteobacteria</taxon>
        <taxon>Neisseriales</taxon>
        <taxon>Chitinibacteraceae</taxon>
        <taxon>Deefgea</taxon>
    </lineage>
</organism>
<feature type="domain" description="Histidine kinase" evidence="8">
    <location>
        <begin position="761"/>
        <end position="982"/>
    </location>
</feature>
<evidence type="ECO:0000313" key="13">
    <source>
        <dbReference type="Proteomes" id="UP000825679"/>
    </source>
</evidence>
<dbReference type="InterPro" id="IPR000700">
    <property type="entry name" value="PAS-assoc_C"/>
</dbReference>
<dbReference type="Pfam" id="PF08447">
    <property type="entry name" value="PAS_3"/>
    <property type="match status" value="2"/>
</dbReference>
<dbReference type="SUPFAM" id="SSF52172">
    <property type="entry name" value="CheY-like"/>
    <property type="match status" value="2"/>
</dbReference>
<feature type="domain" description="Response regulatory" evidence="9">
    <location>
        <begin position="1000"/>
        <end position="1121"/>
    </location>
</feature>
<dbReference type="SUPFAM" id="SSF47384">
    <property type="entry name" value="Homodimeric domain of signal transducing histidine kinase"/>
    <property type="match status" value="1"/>
</dbReference>
<dbReference type="InterPro" id="IPR036097">
    <property type="entry name" value="HisK_dim/P_sf"/>
</dbReference>
<dbReference type="InterPro" id="IPR003594">
    <property type="entry name" value="HATPase_dom"/>
</dbReference>
<feature type="domain" description="PAS" evidence="10">
    <location>
        <begin position="486"/>
        <end position="531"/>
    </location>
</feature>
<evidence type="ECO:0000256" key="1">
    <source>
        <dbReference type="ARBA" id="ARBA00000085"/>
    </source>
</evidence>
<dbReference type="InterPro" id="IPR001610">
    <property type="entry name" value="PAC"/>
</dbReference>
<feature type="modified residue" description="4-aspartylphosphate" evidence="7">
    <location>
        <position position="1054"/>
    </location>
</feature>
<dbReference type="SMART" id="SM00065">
    <property type="entry name" value="GAF"/>
    <property type="match status" value="2"/>
</dbReference>
<evidence type="ECO:0000256" key="3">
    <source>
        <dbReference type="ARBA" id="ARBA00022553"/>
    </source>
</evidence>
<dbReference type="InterPro" id="IPR005467">
    <property type="entry name" value="His_kinase_dom"/>
</dbReference>
<reference evidence="12 13" key="1">
    <citation type="submission" date="2021-08" db="EMBL/GenBank/DDBJ databases">
        <title>complete genome sequencing of Deefgea sp. D25.</title>
        <authorList>
            <person name="Bae J.-W."/>
            <person name="Gim D.-H."/>
        </authorList>
    </citation>
    <scope>NUCLEOTIDE SEQUENCE [LARGE SCALE GENOMIC DNA]</scope>
    <source>
        <strain evidence="12 13">D25</strain>
    </source>
</reference>
<sequence>MHSELIEAILRAQTGFDAGADPKGVFETVLSDLLQLTASEYGFIGEVMMKEGVPSLRTHAITNIAWNEETRAFYAQHAPEGLVFTNLNTLFGAVLTTSQPVIANDPANDPRRGGLPPGHPPMTAFLGLPIHCQGELLAMVGVANRSGGYEASWIEFLQPLLMTIGQLLLFRRANLNRIIAESHQQRQQEALRVLSHIAALTDRDDQALLRQSLCLACEYFDLPMGIISRIEGDAYRIAVQTSPSDTLQDGMEFLLAGTYCSITFSANDVVAITHMADSEYAGHPCYQDFGLECYIGVPILLAGQRIGTLNFSSNQPHPTTFDEVDFEFMRLLASWVGAVLERQRQTQSREELLGRLQKIGTQVPGMVYQYRLFADGRSCFPYASSGIRDIYGVSPADVSEDASSVFATLYPDDVAQVIDSITVSFETLEHWQAIYRVNHPQKGLIWVEGIASPERTPEGDTLWHGFITDITARKAAEVRLQASEAQKKMLSLVASRTSNAVVITDAQGQVEWVNDGFVRMTGYDLSFMQGKRPGAVLQGALTDMKTVAEMSRQLRLGERCTAEILNYAKDGSLYWILLDIEPIRDEQGQIKHYIAIETDISARKQSELLLAQERERLANIIEATNIGTWEWNLQTGQTHFNARWAEIVGYTLDELAPISIETWLKLACPDDLQESESRLKRHFSGEDPYYDFDCRMKHKDGHWVWVHDRGRVIECLPDGQPLRMSGTHEDISERKAAEAELSAAKLAAEAASRAKSAFLANMSHEIRTPMNGVLGMAGLLLDTDLSIQQREFAETIRQSGDILLSVINDILDFSKVEAGRMELEQVDFDLVALLDGVAAVMALRPREKGIALSCSRAPDVPTWVRGDPGRLRQVLINLMGNAIKFTEQGGVTVMTQLLGISEKGISLRFSVRDTGLGIPPDKVGRLFESFSQVDASTTRRFGGTGLGLAISKQLVELMGGQISVQSIEGLGSEFAFSVTLGAAEQITALASTTSQTDNFRVLAVDDSASQREHLCNQLKNWGCNAVMAEGGVEALHLLSHAAQTGRPFQLVLIDLYMPHMDGIELGQQIVAKAELGNPLLILLTAVGTRGDALRARESGFAGYLSKPLQQKAWQTAMGMVRRHPPEPSFLTRYSVPESDQVVRVLLAEDNRVNRIVAVKLLEKLGCIVHAVENGIEAIQALVDQDFDLVFMDMQMPEMDGIEAIRKIRDPDTGVRWPKIPVLALTANATSEDRQLCLAAGMDDFLSKPINDSQLQEKVRVWSGTRKTAD</sequence>